<evidence type="ECO:0000256" key="3">
    <source>
        <dbReference type="ARBA" id="ARBA00012438"/>
    </source>
</evidence>
<comment type="catalytic activity">
    <reaction evidence="1">
        <text>ATP + protein L-histidine = ADP + protein N-phospho-L-histidine.</text>
        <dbReference type="EC" id="2.7.13.3"/>
    </reaction>
</comment>
<evidence type="ECO:0000313" key="15">
    <source>
        <dbReference type="Proteomes" id="UP001595698"/>
    </source>
</evidence>
<dbReference type="PRINTS" id="PR00344">
    <property type="entry name" value="BCTRLSENSOR"/>
</dbReference>
<proteinExistence type="predicted"/>
<comment type="caution">
    <text evidence="14">The sequence shown here is derived from an EMBL/GenBank/DDBJ whole genome shotgun (WGS) entry which is preliminary data.</text>
</comment>
<evidence type="ECO:0000256" key="7">
    <source>
        <dbReference type="ARBA" id="ARBA00022777"/>
    </source>
</evidence>
<feature type="transmembrane region" description="Helical" evidence="11">
    <location>
        <begin position="99"/>
        <end position="122"/>
    </location>
</feature>
<evidence type="ECO:0000256" key="8">
    <source>
        <dbReference type="ARBA" id="ARBA00022989"/>
    </source>
</evidence>
<keyword evidence="9" id="KW-0902">Two-component regulatory system</keyword>
<dbReference type="Gene3D" id="3.30.565.10">
    <property type="entry name" value="Histidine kinase-like ATPase, C-terminal domain"/>
    <property type="match status" value="1"/>
</dbReference>
<sequence>MAASRRAPARWRGLPVRVRLAAVQGGLILAAGTVVVLVVYFLLARSVDSKVKVISFTNKPTARSPGESVDVIVSMARSYTTEAVDRRLAQARHELLHQLFTTSAACLAVLVVMAALIGWWLAGRMLRPLNQIAETARRLCLDNLHERIELRGPDDELKRLADTFDDMLARIEQAADSQRRFVANASHELRTPLAVQRTVLQLGLAGPMSEKAARARRELLTINERSERLIEGLLLMAQSDRGLARREPIPLHEVAGEVLAQYTDVAAAAGVRTELRAAPVEISGDRVLITQLLMNLVQNAVRYNRPGGVVEVSVTASGDLTVGNTGQDIPPDKVDELFEPFVRFGEARSGPREGAGLGLSIVRSIVAAHRGVVVARARSGGGLEVSVTLSPAGSGLRPLPQDSRAAGT</sequence>
<dbReference type="RefSeq" id="WP_386188440.1">
    <property type="nucleotide sequence ID" value="NZ_JBHSBC010000003.1"/>
</dbReference>
<feature type="domain" description="Histidine kinase" evidence="12">
    <location>
        <begin position="184"/>
        <end position="393"/>
    </location>
</feature>
<evidence type="ECO:0000256" key="4">
    <source>
        <dbReference type="ARBA" id="ARBA00022553"/>
    </source>
</evidence>
<protein>
    <recommendedName>
        <fullName evidence="3">histidine kinase</fullName>
        <ecNumber evidence="3">2.7.13.3</ecNumber>
    </recommendedName>
</protein>
<dbReference type="Pfam" id="PF00672">
    <property type="entry name" value="HAMP"/>
    <property type="match status" value="1"/>
</dbReference>
<dbReference type="InterPro" id="IPR004358">
    <property type="entry name" value="Sig_transdc_His_kin-like_C"/>
</dbReference>
<dbReference type="GO" id="GO:0016301">
    <property type="term" value="F:kinase activity"/>
    <property type="evidence" value="ECO:0007669"/>
    <property type="project" value="UniProtKB-KW"/>
</dbReference>
<keyword evidence="5" id="KW-0808">Transferase</keyword>
<dbReference type="SMART" id="SM00387">
    <property type="entry name" value="HATPase_c"/>
    <property type="match status" value="1"/>
</dbReference>
<dbReference type="Proteomes" id="UP001595698">
    <property type="component" value="Unassembled WGS sequence"/>
</dbReference>
<organism evidence="14 15">
    <name type="scientific">Streptosporangium jomthongense</name>
    <dbReference type="NCBI Taxonomy" id="1193683"/>
    <lineage>
        <taxon>Bacteria</taxon>
        <taxon>Bacillati</taxon>
        <taxon>Actinomycetota</taxon>
        <taxon>Actinomycetes</taxon>
        <taxon>Streptosporangiales</taxon>
        <taxon>Streptosporangiaceae</taxon>
        <taxon>Streptosporangium</taxon>
    </lineage>
</organism>
<dbReference type="Pfam" id="PF02518">
    <property type="entry name" value="HATPase_c"/>
    <property type="match status" value="1"/>
</dbReference>
<keyword evidence="10 11" id="KW-0472">Membrane</keyword>
<dbReference type="InterPro" id="IPR003594">
    <property type="entry name" value="HATPase_dom"/>
</dbReference>
<dbReference type="Gene3D" id="1.10.287.130">
    <property type="match status" value="1"/>
</dbReference>
<dbReference type="SMART" id="SM00388">
    <property type="entry name" value="HisKA"/>
    <property type="match status" value="1"/>
</dbReference>
<evidence type="ECO:0000313" key="14">
    <source>
        <dbReference type="EMBL" id="MFC3979636.1"/>
    </source>
</evidence>
<dbReference type="PANTHER" id="PTHR45436:SF5">
    <property type="entry name" value="SENSOR HISTIDINE KINASE TRCS"/>
    <property type="match status" value="1"/>
</dbReference>
<dbReference type="PROSITE" id="PS50109">
    <property type="entry name" value="HIS_KIN"/>
    <property type="match status" value="1"/>
</dbReference>
<evidence type="ECO:0000256" key="2">
    <source>
        <dbReference type="ARBA" id="ARBA00004236"/>
    </source>
</evidence>
<dbReference type="EC" id="2.7.13.3" evidence="3"/>
<keyword evidence="4" id="KW-0597">Phosphoprotein</keyword>
<dbReference type="PANTHER" id="PTHR45436">
    <property type="entry name" value="SENSOR HISTIDINE KINASE YKOH"/>
    <property type="match status" value="1"/>
</dbReference>
<dbReference type="InterPro" id="IPR036097">
    <property type="entry name" value="HisK_dim/P_sf"/>
</dbReference>
<evidence type="ECO:0000256" key="11">
    <source>
        <dbReference type="SAM" id="Phobius"/>
    </source>
</evidence>
<dbReference type="EMBL" id="JBHSBC010000003">
    <property type="protein sequence ID" value="MFC3979636.1"/>
    <property type="molecule type" value="Genomic_DNA"/>
</dbReference>
<evidence type="ECO:0000256" key="1">
    <source>
        <dbReference type="ARBA" id="ARBA00000085"/>
    </source>
</evidence>
<keyword evidence="8 11" id="KW-1133">Transmembrane helix</keyword>
<dbReference type="InterPro" id="IPR003660">
    <property type="entry name" value="HAMP_dom"/>
</dbReference>
<dbReference type="SMART" id="SM00304">
    <property type="entry name" value="HAMP"/>
    <property type="match status" value="1"/>
</dbReference>
<dbReference type="InterPro" id="IPR036890">
    <property type="entry name" value="HATPase_C_sf"/>
</dbReference>
<dbReference type="CDD" id="cd00082">
    <property type="entry name" value="HisKA"/>
    <property type="match status" value="1"/>
</dbReference>
<keyword evidence="6 11" id="KW-0812">Transmembrane</keyword>
<dbReference type="PROSITE" id="PS50885">
    <property type="entry name" value="HAMP"/>
    <property type="match status" value="1"/>
</dbReference>
<evidence type="ECO:0000259" key="13">
    <source>
        <dbReference type="PROSITE" id="PS50885"/>
    </source>
</evidence>
<comment type="subcellular location">
    <subcellularLocation>
        <location evidence="2">Cell membrane</location>
    </subcellularLocation>
</comment>
<feature type="domain" description="HAMP" evidence="13">
    <location>
        <begin position="123"/>
        <end position="176"/>
    </location>
</feature>
<dbReference type="SUPFAM" id="SSF158472">
    <property type="entry name" value="HAMP domain-like"/>
    <property type="match status" value="1"/>
</dbReference>
<reference evidence="15" key="1">
    <citation type="journal article" date="2019" name="Int. J. Syst. Evol. Microbiol.">
        <title>The Global Catalogue of Microorganisms (GCM) 10K type strain sequencing project: providing services to taxonomists for standard genome sequencing and annotation.</title>
        <authorList>
            <consortium name="The Broad Institute Genomics Platform"/>
            <consortium name="The Broad Institute Genome Sequencing Center for Infectious Disease"/>
            <person name="Wu L."/>
            <person name="Ma J."/>
        </authorList>
    </citation>
    <scope>NUCLEOTIDE SEQUENCE [LARGE SCALE GENOMIC DNA]</scope>
    <source>
        <strain evidence="15">TBRC 7912</strain>
    </source>
</reference>
<dbReference type="CDD" id="cd06225">
    <property type="entry name" value="HAMP"/>
    <property type="match status" value="1"/>
</dbReference>
<accession>A0ABV8ETL3</accession>
<dbReference type="InterPro" id="IPR050428">
    <property type="entry name" value="TCS_sensor_his_kinase"/>
</dbReference>
<dbReference type="SUPFAM" id="SSF55874">
    <property type="entry name" value="ATPase domain of HSP90 chaperone/DNA topoisomerase II/histidine kinase"/>
    <property type="match status" value="1"/>
</dbReference>
<dbReference type="InterPro" id="IPR005467">
    <property type="entry name" value="His_kinase_dom"/>
</dbReference>
<evidence type="ECO:0000259" key="12">
    <source>
        <dbReference type="PROSITE" id="PS50109"/>
    </source>
</evidence>
<dbReference type="SUPFAM" id="SSF47384">
    <property type="entry name" value="Homodimeric domain of signal transducing histidine kinase"/>
    <property type="match status" value="1"/>
</dbReference>
<evidence type="ECO:0000256" key="10">
    <source>
        <dbReference type="ARBA" id="ARBA00023136"/>
    </source>
</evidence>
<evidence type="ECO:0000256" key="9">
    <source>
        <dbReference type="ARBA" id="ARBA00023012"/>
    </source>
</evidence>
<dbReference type="Pfam" id="PF00512">
    <property type="entry name" value="HisKA"/>
    <property type="match status" value="1"/>
</dbReference>
<dbReference type="InterPro" id="IPR003661">
    <property type="entry name" value="HisK_dim/P_dom"/>
</dbReference>
<keyword evidence="7 14" id="KW-0418">Kinase</keyword>
<evidence type="ECO:0000256" key="6">
    <source>
        <dbReference type="ARBA" id="ARBA00022692"/>
    </source>
</evidence>
<gene>
    <name evidence="14" type="ORF">ACFOYY_05875</name>
</gene>
<name>A0ABV8ETL3_9ACTN</name>
<keyword evidence="15" id="KW-1185">Reference proteome</keyword>
<feature type="transmembrane region" description="Helical" evidence="11">
    <location>
        <begin position="20"/>
        <end position="43"/>
    </location>
</feature>
<dbReference type="Gene3D" id="6.10.340.10">
    <property type="match status" value="1"/>
</dbReference>
<evidence type="ECO:0000256" key="5">
    <source>
        <dbReference type="ARBA" id="ARBA00022679"/>
    </source>
</evidence>